<accession>A0AA36XLR7</accession>
<dbReference type="Proteomes" id="UP000829455">
    <property type="component" value="Chromosome"/>
</dbReference>
<proteinExistence type="predicted"/>
<feature type="transmembrane region" description="Helical" evidence="1">
    <location>
        <begin position="12"/>
        <end position="29"/>
    </location>
</feature>
<keyword evidence="1" id="KW-1133">Transmembrane helix</keyword>
<reference evidence="2 4" key="1">
    <citation type="submission" date="2011-05" db="EMBL/GenBank/DDBJ databases">
        <authorList>
            <person name="Muzny D."/>
            <person name="Qin X."/>
            <person name="Deng J."/>
            <person name="Jiang H."/>
            <person name="Liu Y."/>
            <person name="Qu J."/>
            <person name="Song X.-Z."/>
            <person name="Zhang L."/>
            <person name="Thornton R."/>
            <person name="Coyle M."/>
            <person name="Francisco L."/>
            <person name="Jackson L."/>
            <person name="Javaid M."/>
            <person name="Korchina V."/>
            <person name="Kovar C."/>
            <person name="Mata R."/>
            <person name="Mathew T."/>
            <person name="Ngo R."/>
            <person name="Nguyen L."/>
            <person name="Nguyen N."/>
            <person name="Okwuonu G."/>
            <person name="Ongeri F."/>
            <person name="Pham C."/>
            <person name="Simmons D."/>
            <person name="Wilczek-Boney K."/>
            <person name="Hale W."/>
            <person name="Jakkamsetti A."/>
            <person name="Pham P."/>
            <person name="Ruth R."/>
            <person name="San Lucas F."/>
            <person name="Warren J."/>
            <person name="Zhang J."/>
            <person name="Zhao Z."/>
            <person name="Zhou C."/>
            <person name="Zhu D."/>
            <person name="Lee S."/>
            <person name="Bess C."/>
            <person name="Blankenburg K."/>
            <person name="Forbes L."/>
            <person name="Fu Q."/>
            <person name="Gubbala S."/>
            <person name="Hirani K."/>
            <person name="Jayaseelan J.C."/>
            <person name="Lara F."/>
            <person name="Munidasa M."/>
            <person name="Palculict T."/>
            <person name="Patil S."/>
            <person name="Pu L.-L."/>
            <person name="Saada N."/>
            <person name="Tang L."/>
            <person name="Weissenberger G."/>
            <person name="Zhu Y."/>
            <person name="Hemphill L."/>
            <person name="Shang Y."/>
            <person name="Youmans B."/>
            <person name="Ayvaz T."/>
            <person name="Ross M."/>
            <person name="Santibanez J."/>
            <person name="Aqrawi P."/>
            <person name="Gross S."/>
            <person name="Joshi V."/>
            <person name="Fowler G."/>
            <person name="Nazareth L."/>
            <person name="Reid J."/>
            <person name="Worley K."/>
            <person name="Petrosino J."/>
            <person name="Highlander S."/>
            <person name="Gibbs R."/>
        </authorList>
    </citation>
    <scope>NUCLEOTIDE SEQUENCE [LARGE SCALE GENOMIC DNA]</scope>
    <source>
        <strain evidence="2 4">ATCC 33926</strain>
    </source>
</reference>
<name>A0AA36XLR7_9NEIS</name>
<protein>
    <submittedName>
        <fullName evidence="2">Uncharacterized protein</fullName>
    </submittedName>
</protein>
<evidence type="ECO:0000256" key="1">
    <source>
        <dbReference type="SAM" id="Phobius"/>
    </source>
</evidence>
<keyword evidence="5" id="KW-1185">Reference proteome</keyword>
<evidence type="ECO:0000313" key="5">
    <source>
        <dbReference type="Proteomes" id="UP000829455"/>
    </source>
</evidence>
<dbReference type="AlphaFoldDB" id="A0AA36XLR7"/>
<gene>
    <name evidence="2" type="ORF">HMPREF9418_0198</name>
    <name evidence="3" type="ORF">MON40_12170</name>
</gene>
<evidence type="ECO:0000313" key="3">
    <source>
        <dbReference type="EMBL" id="UNV84741.1"/>
    </source>
</evidence>
<dbReference type="Proteomes" id="UP000004982">
    <property type="component" value="Unassembled WGS sequence"/>
</dbReference>
<reference evidence="3 5" key="2">
    <citation type="submission" date="2022-03" db="EMBL/GenBank/DDBJ databases">
        <title>Genome sequencing of Neisseria macacae.</title>
        <authorList>
            <person name="Baek M.-G."/>
        </authorList>
    </citation>
    <scope>NUCLEOTIDE SEQUENCE [LARGE SCALE GENOMIC DNA]</scope>
    <source>
        <strain evidence="3 5">ATCC 33926</strain>
    </source>
</reference>
<keyword evidence="1" id="KW-0812">Transmembrane</keyword>
<evidence type="ECO:0000313" key="4">
    <source>
        <dbReference type="Proteomes" id="UP000004982"/>
    </source>
</evidence>
<evidence type="ECO:0000313" key="2">
    <source>
        <dbReference type="EMBL" id="EGQ78402.1"/>
    </source>
</evidence>
<dbReference type="EMBL" id="AFQE01000014">
    <property type="protein sequence ID" value="EGQ78402.1"/>
    <property type="molecule type" value="Genomic_DNA"/>
</dbReference>
<dbReference type="EMBL" id="CP094241">
    <property type="protein sequence ID" value="UNV84741.1"/>
    <property type="molecule type" value="Genomic_DNA"/>
</dbReference>
<dbReference type="RefSeq" id="WP_003776075.1">
    <property type="nucleotide sequence ID" value="NZ_CP094241.1"/>
</dbReference>
<sequence length="172" mass="19731">MHEYRLKQPKNLLDRLESVFFAVFGLGLILMERRIALGLTLFAFTAWSLWRDFYKCSREIVFSEEGICKISREGTQTLPLEDFCGVAVFTDTKRSRIINIYRIALVPKQPYDTPLTVYTAVQSFTRLPALPPESVNYIRHRIAECTGLQDFGDIGSATLSELYAKCCFLNQD</sequence>
<organism evidence="2 4">
    <name type="scientific">Neisseria macacae ATCC 33926</name>
    <dbReference type="NCBI Taxonomy" id="997348"/>
    <lineage>
        <taxon>Bacteria</taxon>
        <taxon>Pseudomonadati</taxon>
        <taxon>Pseudomonadota</taxon>
        <taxon>Betaproteobacteria</taxon>
        <taxon>Neisseriales</taxon>
        <taxon>Neisseriaceae</taxon>
        <taxon>Neisseria</taxon>
    </lineage>
</organism>
<keyword evidence="1" id="KW-0472">Membrane</keyword>